<evidence type="ECO:0000313" key="4">
    <source>
        <dbReference type="EMBL" id="KAA8528793.1"/>
    </source>
</evidence>
<gene>
    <name evidence="4" type="ORF">F0562_036148</name>
</gene>
<evidence type="ECO:0000259" key="3">
    <source>
        <dbReference type="PROSITE" id="PS51334"/>
    </source>
</evidence>
<dbReference type="GO" id="GO:0005085">
    <property type="term" value="F:guanyl-nucleotide exchange factor activity"/>
    <property type="evidence" value="ECO:0007669"/>
    <property type="project" value="UniProtKB-UniRule"/>
</dbReference>
<dbReference type="PROSITE" id="PS51334">
    <property type="entry name" value="PRONE"/>
    <property type="match status" value="1"/>
</dbReference>
<dbReference type="FunFam" id="1.20.58.2010:FF:000001">
    <property type="entry name" value="Rop guanine nucleotide exchange factor 14"/>
    <property type="match status" value="1"/>
</dbReference>
<name>A0A5J5ACW5_9ASTE</name>
<dbReference type="InterPro" id="IPR005512">
    <property type="entry name" value="PRONE_dom"/>
</dbReference>
<dbReference type="OrthoDB" id="1053009at2759"/>
<evidence type="ECO:0000256" key="2">
    <source>
        <dbReference type="PROSITE-ProRule" id="PRU00663"/>
    </source>
</evidence>
<feature type="domain" description="PRONE" evidence="3">
    <location>
        <begin position="1"/>
        <end position="164"/>
    </location>
</feature>
<dbReference type="Pfam" id="PF03759">
    <property type="entry name" value="PRONE"/>
    <property type="match status" value="1"/>
</dbReference>
<keyword evidence="1 2" id="KW-0344">Guanine-nucleotide releasing factor</keyword>
<sequence length="167" mass="18832">MHESDFKAAMAINSSVLAEMEIPNAFLESLTKSGKAEYTTLEIANRIEAAVHIWRQKYLKRHLNHAKAERLSWSAKVKGLGGDTEKSELLAKRADSLLEYLKLRFPGHPQTALDTNKIQYNKDVGLSILESYSRVMESLAFNIMARIDDLLYVDDATKLRATVSVYA</sequence>
<dbReference type="PANTHER" id="PTHR33101">
    <property type="entry name" value="ROP GUANINE NUCLEOTIDE EXCHANGE FACTOR 1"/>
    <property type="match status" value="1"/>
</dbReference>
<evidence type="ECO:0000256" key="1">
    <source>
        <dbReference type="ARBA" id="ARBA00022658"/>
    </source>
</evidence>
<protein>
    <recommendedName>
        <fullName evidence="3">PRONE domain-containing protein</fullName>
    </recommendedName>
</protein>
<keyword evidence="5" id="KW-1185">Reference proteome</keyword>
<dbReference type="PANTHER" id="PTHR33101:SF50">
    <property type="entry name" value="ROP GUANINE NUCLEOTIDE EXCHANGE FACTOR 1-LIKE"/>
    <property type="match status" value="1"/>
</dbReference>
<dbReference type="InterPro" id="IPR038937">
    <property type="entry name" value="RopGEF"/>
</dbReference>
<dbReference type="Proteomes" id="UP000325577">
    <property type="component" value="Linkage Group LG21"/>
</dbReference>
<organism evidence="4 5">
    <name type="scientific">Nyssa sinensis</name>
    <dbReference type="NCBI Taxonomy" id="561372"/>
    <lineage>
        <taxon>Eukaryota</taxon>
        <taxon>Viridiplantae</taxon>
        <taxon>Streptophyta</taxon>
        <taxon>Embryophyta</taxon>
        <taxon>Tracheophyta</taxon>
        <taxon>Spermatophyta</taxon>
        <taxon>Magnoliopsida</taxon>
        <taxon>eudicotyledons</taxon>
        <taxon>Gunneridae</taxon>
        <taxon>Pentapetalae</taxon>
        <taxon>asterids</taxon>
        <taxon>Cornales</taxon>
        <taxon>Nyssaceae</taxon>
        <taxon>Nyssa</taxon>
    </lineage>
</organism>
<dbReference type="AlphaFoldDB" id="A0A5J5ACW5"/>
<proteinExistence type="predicted"/>
<accession>A0A5J5ACW5</accession>
<dbReference type="EMBL" id="CM018045">
    <property type="protein sequence ID" value="KAA8528793.1"/>
    <property type="molecule type" value="Genomic_DNA"/>
</dbReference>
<evidence type="ECO:0000313" key="5">
    <source>
        <dbReference type="Proteomes" id="UP000325577"/>
    </source>
</evidence>
<dbReference type="Gene3D" id="1.20.58.1310">
    <property type="entry name" value="PRONE domain, subdomain 2"/>
    <property type="match status" value="2"/>
</dbReference>
<dbReference type="Gene3D" id="1.20.58.2010">
    <property type="entry name" value="PRONE domain, subdomain 1"/>
    <property type="match status" value="2"/>
</dbReference>
<reference evidence="4 5" key="1">
    <citation type="submission" date="2019-09" db="EMBL/GenBank/DDBJ databases">
        <title>A chromosome-level genome assembly of the Chinese tupelo Nyssa sinensis.</title>
        <authorList>
            <person name="Yang X."/>
            <person name="Kang M."/>
            <person name="Yang Y."/>
            <person name="Xiong H."/>
            <person name="Wang M."/>
            <person name="Zhang Z."/>
            <person name="Wang Z."/>
            <person name="Wu H."/>
            <person name="Ma T."/>
            <person name="Liu J."/>
            <person name="Xi Z."/>
        </authorList>
    </citation>
    <scope>NUCLEOTIDE SEQUENCE [LARGE SCALE GENOMIC DNA]</scope>
    <source>
        <strain evidence="4">J267</strain>
        <tissue evidence="4">Leaf</tissue>
    </source>
</reference>